<dbReference type="GeneID" id="70297059"/>
<dbReference type="Proteomes" id="UP000887229">
    <property type="component" value="Unassembled WGS sequence"/>
</dbReference>
<protein>
    <submittedName>
        <fullName evidence="1">Uncharacterized protein</fullName>
    </submittedName>
</protein>
<organism evidence="1 2">
    <name type="scientific">Emericellopsis atlantica</name>
    <dbReference type="NCBI Taxonomy" id="2614577"/>
    <lineage>
        <taxon>Eukaryota</taxon>
        <taxon>Fungi</taxon>
        <taxon>Dikarya</taxon>
        <taxon>Ascomycota</taxon>
        <taxon>Pezizomycotina</taxon>
        <taxon>Sordariomycetes</taxon>
        <taxon>Hypocreomycetidae</taxon>
        <taxon>Hypocreales</taxon>
        <taxon>Bionectriaceae</taxon>
        <taxon>Emericellopsis</taxon>
    </lineage>
</organism>
<name>A0A9P7ZHA7_9HYPO</name>
<evidence type="ECO:0000313" key="2">
    <source>
        <dbReference type="Proteomes" id="UP000887229"/>
    </source>
</evidence>
<accession>A0A9P7ZHA7</accession>
<gene>
    <name evidence="1" type="ORF">F5Z01DRAFT_691448</name>
</gene>
<dbReference type="RefSeq" id="XP_046115830.1">
    <property type="nucleotide sequence ID" value="XM_046266156.1"/>
</dbReference>
<dbReference type="AlphaFoldDB" id="A0A9P7ZHA7"/>
<dbReference type="EMBL" id="MU251265">
    <property type="protein sequence ID" value="KAG9251906.1"/>
    <property type="molecule type" value="Genomic_DNA"/>
</dbReference>
<evidence type="ECO:0000313" key="1">
    <source>
        <dbReference type="EMBL" id="KAG9251906.1"/>
    </source>
</evidence>
<dbReference type="OrthoDB" id="6499973at2759"/>
<sequence>MTPSRLVKVSTRCLTLEKCWVGGAARDHALSRPPTDPRAPAGPVDYNAYWQPEGFDKMLKTSHPIDLNEYYVLRDLLDVHKWGIQDSKDPYTWGFTLYSAHLAPHAKERFQRGIAKLDHWLRYRATQTRYTDLDPKGDYTQLDARPIYDKILPSHDLARRFKFDVIDEYPAMETVVAGCETKDGDEDFMAIGQHFTQWVEEHALNILDQYVRNDHCLIVDEKSLRTLEALPEQTPPPGPVADDGNGCFLQSQPKGAWVWMLDREYFQKYARAQASGGSVRLPPYDHPDERRFNHGTCMVLSPSGVFARDVGIGGGEGSREVRPSELVGRCAGWNCE</sequence>
<proteinExistence type="predicted"/>
<reference evidence="1" key="1">
    <citation type="journal article" date="2021" name="IMA Fungus">
        <title>Genomic characterization of three marine fungi, including Emericellopsis atlantica sp. nov. with signatures of a generalist lifestyle and marine biomass degradation.</title>
        <authorList>
            <person name="Hagestad O.C."/>
            <person name="Hou L."/>
            <person name="Andersen J.H."/>
            <person name="Hansen E.H."/>
            <person name="Altermark B."/>
            <person name="Li C."/>
            <person name="Kuhnert E."/>
            <person name="Cox R.J."/>
            <person name="Crous P.W."/>
            <person name="Spatafora J.W."/>
            <person name="Lail K."/>
            <person name="Amirebrahimi M."/>
            <person name="Lipzen A."/>
            <person name="Pangilinan J."/>
            <person name="Andreopoulos W."/>
            <person name="Hayes R.D."/>
            <person name="Ng V."/>
            <person name="Grigoriev I.V."/>
            <person name="Jackson S.A."/>
            <person name="Sutton T.D.S."/>
            <person name="Dobson A.D.W."/>
            <person name="Rama T."/>
        </authorList>
    </citation>
    <scope>NUCLEOTIDE SEQUENCE</scope>
    <source>
        <strain evidence="1">TS7</strain>
    </source>
</reference>
<keyword evidence="2" id="KW-1185">Reference proteome</keyword>
<comment type="caution">
    <text evidence="1">The sequence shown here is derived from an EMBL/GenBank/DDBJ whole genome shotgun (WGS) entry which is preliminary data.</text>
</comment>